<name>A0A2T2YEC9_9BACT</name>
<evidence type="ECO:0000313" key="1">
    <source>
        <dbReference type="EMBL" id="PSR53818.1"/>
    </source>
</evidence>
<dbReference type="RefSeq" id="WP_106928829.1">
    <property type="nucleotide sequence ID" value="NZ_PYFT01000001.1"/>
</dbReference>
<comment type="caution">
    <text evidence="1">The sequence shown here is derived from an EMBL/GenBank/DDBJ whole genome shotgun (WGS) entry which is preliminary data.</text>
</comment>
<dbReference type="OrthoDB" id="1491962at2"/>
<evidence type="ECO:0000313" key="2">
    <source>
        <dbReference type="Proteomes" id="UP000240357"/>
    </source>
</evidence>
<dbReference type="Proteomes" id="UP000240357">
    <property type="component" value="Unassembled WGS sequence"/>
</dbReference>
<sequence length="199" mass="23243">MLQNFKYLFSKNKSSQPSCQRQAGFCRADQEAYAHWLQQKTYLNWTPEFFKAYHYDKAGIRPSYQLERLVQLGKQGVIFFFDDRIGEQNFKFLNEFLKDQVLRLGYRLHSADIRTNLKNNYTETIYKYYFTPPPSCVDGSILCNQLYGNISLDLIQLNAQPAFIRIVANSYLSCAFSQALSFDDLLSHILARPTETEKP</sequence>
<organism evidence="1 2">
    <name type="scientific">Adhaeribacter arboris</name>
    <dbReference type="NCBI Taxonomy" id="2072846"/>
    <lineage>
        <taxon>Bacteria</taxon>
        <taxon>Pseudomonadati</taxon>
        <taxon>Bacteroidota</taxon>
        <taxon>Cytophagia</taxon>
        <taxon>Cytophagales</taxon>
        <taxon>Hymenobacteraceae</taxon>
        <taxon>Adhaeribacter</taxon>
    </lineage>
</organism>
<proteinExistence type="predicted"/>
<accession>A0A2T2YEC9</accession>
<gene>
    <name evidence="1" type="ORF">AHMF7605_09945</name>
</gene>
<keyword evidence="2" id="KW-1185">Reference proteome</keyword>
<dbReference type="EMBL" id="PYFT01000001">
    <property type="protein sequence ID" value="PSR53818.1"/>
    <property type="molecule type" value="Genomic_DNA"/>
</dbReference>
<dbReference type="AlphaFoldDB" id="A0A2T2YEC9"/>
<protein>
    <submittedName>
        <fullName evidence="1">Uncharacterized protein</fullName>
    </submittedName>
</protein>
<reference evidence="1 2" key="1">
    <citation type="submission" date="2018-03" db="EMBL/GenBank/DDBJ databases">
        <title>Adhaeribacter sp. HMF7605 Genome sequencing and assembly.</title>
        <authorList>
            <person name="Kang H."/>
            <person name="Kang J."/>
            <person name="Cha I."/>
            <person name="Kim H."/>
            <person name="Joh K."/>
        </authorList>
    </citation>
    <scope>NUCLEOTIDE SEQUENCE [LARGE SCALE GENOMIC DNA]</scope>
    <source>
        <strain evidence="1 2">HMF7605</strain>
    </source>
</reference>